<evidence type="ECO:0000313" key="3">
    <source>
        <dbReference type="Proteomes" id="UP000076603"/>
    </source>
</evidence>
<dbReference type="EMBL" id="LWAE01000015">
    <property type="protein sequence ID" value="KZL88748.1"/>
    <property type="molecule type" value="Genomic_DNA"/>
</dbReference>
<name>A0A161WPZ6_9CLOT</name>
<accession>A0A161WPZ6</accession>
<organism evidence="1 3">
    <name type="scientific">Clostridium magnum DSM 2767</name>
    <dbReference type="NCBI Taxonomy" id="1121326"/>
    <lineage>
        <taxon>Bacteria</taxon>
        <taxon>Bacillati</taxon>
        <taxon>Bacillota</taxon>
        <taxon>Clostridia</taxon>
        <taxon>Eubacteriales</taxon>
        <taxon>Clostridiaceae</taxon>
        <taxon>Clostridium</taxon>
    </lineage>
</organism>
<protein>
    <submittedName>
        <fullName evidence="1">Uncharacterized protein</fullName>
    </submittedName>
</protein>
<dbReference type="EMBL" id="LWAE01000015">
    <property type="protein sequence ID" value="KZL88658.1"/>
    <property type="molecule type" value="Genomic_DNA"/>
</dbReference>
<dbReference type="PATRIC" id="fig|1121326.3.peg.6015"/>
<sequence>MKNYNIVFNSQELDKFNTLENQKNKDSVMSIYSYLLKLNNTTNAKYEKAGLSHLKEATKLSISMRDFIEKYKRCHPKMSIRTLKKRIDLLIELGLIAVEKFKNSFTYSFFRYMVNESVNKNVNTSEVVEPIENTVLPCDDEKHKYLNSERVSIDLDSNTCSPRTPDNFEYENYVQDQEKVTSWEYISPVIEKLFITMKVKSSWIKGHVIDKLFNNYSNITKKHAVAYVIKAITNARIQSKSNYKKYVINNKTTNEGRTTYSRFNDFPQRNYTSEDLKNIERALLGW</sequence>
<evidence type="ECO:0000313" key="1">
    <source>
        <dbReference type="EMBL" id="KZL88658.1"/>
    </source>
</evidence>
<gene>
    <name evidence="1" type="ORF">CLMAG_59470</name>
    <name evidence="2" type="ORF">CLMAG_60370</name>
</gene>
<proteinExistence type="predicted"/>
<dbReference type="AlphaFoldDB" id="A0A161WPZ6"/>
<dbReference type="RefSeq" id="WP_066630651.1">
    <property type="nucleotide sequence ID" value="NZ_FQXL01000097.1"/>
</dbReference>
<comment type="caution">
    <text evidence="1">The sequence shown here is derived from an EMBL/GenBank/DDBJ whole genome shotgun (WGS) entry which is preliminary data.</text>
</comment>
<dbReference type="Proteomes" id="UP000076603">
    <property type="component" value="Unassembled WGS sequence"/>
</dbReference>
<evidence type="ECO:0000313" key="2">
    <source>
        <dbReference type="EMBL" id="KZL88748.1"/>
    </source>
</evidence>
<reference evidence="1 3" key="1">
    <citation type="submission" date="2016-04" db="EMBL/GenBank/DDBJ databases">
        <title>Genome sequence of Clostridium magnum DSM 2767.</title>
        <authorList>
            <person name="Poehlein A."/>
            <person name="Uhlig R."/>
            <person name="Fischer R."/>
            <person name="Bahl H."/>
            <person name="Daniel R."/>
        </authorList>
    </citation>
    <scope>NUCLEOTIDE SEQUENCE [LARGE SCALE GENOMIC DNA]</scope>
    <source>
        <strain evidence="1 3">DSM 2767</strain>
    </source>
</reference>
<keyword evidence="3" id="KW-1185">Reference proteome</keyword>
<dbReference type="OrthoDB" id="9765378at2"/>